<feature type="non-terminal residue" evidence="2">
    <location>
        <position position="1"/>
    </location>
</feature>
<dbReference type="EMBL" id="BKCJ011017788">
    <property type="protein sequence ID" value="GFC67936.1"/>
    <property type="molecule type" value="Genomic_DNA"/>
</dbReference>
<keyword evidence="1" id="KW-0812">Transmembrane</keyword>
<feature type="transmembrane region" description="Helical" evidence="1">
    <location>
        <begin position="6"/>
        <end position="27"/>
    </location>
</feature>
<comment type="caution">
    <text evidence="2">The sequence shown here is derived from an EMBL/GenBank/DDBJ whole genome shotgun (WGS) entry which is preliminary data.</text>
</comment>
<sequence length="71" mass="7697">VVVVAAAVVVTTTSLVRFMTVVIMTVAPVTTLLRGRLTPITTHLPEMVYVANCPEETSKSKEALHELRASF</sequence>
<gene>
    <name evidence="2" type="ORF">Tci_839906</name>
</gene>
<organism evidence="2">
    <name type="scientific">Tanacetum cinerariifolium</name>
    <name type="common">Dalmatian daisy</name>
    <name type="synonym">Chrysanthemum cinerariifolium</name>
    <dbReference type="NCBI Taxonomy" id="118510"/>
    <lineage>
        <taxon>Eukaryota</taxon>
        <taxon>Viridiplantae</taxon>
        <taxon>Streptophyta</taxon>
        <taxon>Embryophyta</taxon>
        <taxon>Tracheophyta</taxon>
        <taxon>Spermatophyta</taxon>
        <taxon>Magnoliopsida</taxon>
        <taxon>eudicotyledons</taxon>
        <taxon>Gunneridae</taxon>
        <taxon>Pentapetalae</taxon>
        <taxon>asterids</taxon>
        <taxon>campanulids</taxon>
        <taxon>Asterales</taxon>
        <taxon>Asteraceae</taxon>
        <taxon>Asteroideae</taxon>
        <taxon>Anthemideae</taxon>
        <taxon>Anthemidinae</taxon>
        <taxon>Tanacetum</taxon>
    </lineage>
</organism>
<reference evidence="2" key="1">
    <citation type="journal article" date="2019" name="Sci. Rep.">
        <title>Draft genome of Tanacetum cinerariifolium, the natural source of mosquito coil.</title>
        <authorList>
            <person name="Yamashiro T."/>
            <person name="Shiraishi A."/>
            <person name="Satake H."/>
            <person name="Nakayama K."/>
        </authorList>
    </citation>
    <scope>NUCLEOTIDE SEQUENCE</scope>
</reference>
<name>A0A699QHQ7_TANCI</name>
<proteinExistence type="predicted"/>
<dbReference type="AlphaFoldDB" id="A0A699QHQ7"/>
<accession>A0A699QHQ7</accession>
<keyword evidence="1" id="KW-1133">Transmembrane helix</keyword>
<keyword evidence="1" id="KW-0472">Membrane</keyword>
<protein>
    <submittedName>
        <fullName evidence="2">Uncharacterized protein</fullName>
    </submittedName>
</protein>
<evidence type="ECO:0000313" key="2">
    <source>
        <dbReference type="EMBL" id="GFC67936.1"/>
    </source>
</evidence>
<evidence type="ECO:0000256" key="1">
    <source>
        <dbReference type="SAM" id="Phobius"/>
    </source>
</evidence>